<dbReference type="OrthoDB" id="9803814at2"/>
<feature type="transmembrane region" description="Helical" evidence="8">
    <location>
        <begin position="531"/>
        <end position="552"/>
    </location>
</feature>
<sequence length="613" mass="66520">MLRPQAARWLEVLCSRRDGVHTVATLAATGALEVELRGSAPTEQPLRHLAAGLAEYERLHARYGRYWERGRLRPSPLVGAPDAVLDLTLTRLAAWRREADPIISVLQGDEEELAHLRWLAAIIAHLTTGELDFRLVTESGPVLTTFCAILPREADPQLPPTVIARRVPWEGQQCLLILGPAAGMAAVKRQVQAVKGRVIERPGWLRGDAEEAGERLEVRCKVLASRIVHHYAELDALFDDFALGDVLGEVAWLAWFSRHVGALERAGDQLIWITGWTDDPRGHALIAALEQSQARAVLRFGAPPAEAHAPQILVNPRWLRPFELFTRALGAPGAEEADPTPILSVVVPFLFGYMFGDLGQGLVLAVLGGWLDRWLGGRRAAIRPLARLVLFCGLSSMAFGLLFGSLFGREDLIPALWLHPLDDPVRVLTVPLAFGVGLLSLGQLLAGLGAGRSGELGRWLRLDVGLLLLYLGLLGGLLRPGAAWSIWPGLAWYSVGALTLPGRWSVRFGALGELVERALQLFVNTLSFARVGAFALAHTALSAAIVTMAAAAPRGVDVAILVAGNLLVIVLEGLVVSIQTTRLVLFEFFNRFLHGTGRVFRPLPPPPAMVGVT</sequence>
<evidence type="ECO:0000256" key="2">
    <source>
        <dbReference type="ARBA" id="ARBA00009904"/>
    </source>
</evidence>
<comment type="similarity">
    <text evidence="2">Belongs to the V-ATPase 116 kDa subunit family.</text>
</comment>
<proteinExistence type="inferred from homology"/>
<keyword evidence="4 8" id="KW-0812">Transmembrane</keyword>
<evidence type="ECO:0000256" key="8">
    <source>
        <dbReference type="SAM" id="Phobius"/>
    </source>
</evidence>
<feature type="transmembrane region" description="Helical" evidence="8">
    <location>
        <begin position="460"/>
        <end position="478"/>
    </location>
</feature>
<feature type="transmembrane region" description="Helical" evidence="8">
    <location>
        <begin position="388"/>
        <end position="407"/>
    </location>
</feature>
<keyword evidence="10" id="KW-1185">Reference proteome</keyword>
<comment type="subcellular location">
    <subcellularLocation>
        <location evidence="1">Membrane</location>
        <topology evidence="1">Multi-pass membrane protein</topology>
    </subcellularLocation>
</comment>
<evidence type="ECO:0000256" key="1">
    <source>
        <dbReference type="ARBA" id="ARBA00004141"/>
    </source>
</evidence>
<dbReference type="Proteomes" id="UP000010816">
    <property type="component" value="Chromosome"/>
</dbReference>
<evidence type="ECO:0000256" key="6">
    <source>
        <dbReference type="ARBA" id="ARBA00023065"/>
    </source>
</evidence>
<dbReference type="AlphaFoldDB" id="L0GW91"/>
<dbReference type="GO" id="GO:0007035">
    <property type="term" value="P:vacuolar acidification"/>
    <property type="evidence" value="ECO:0007669"/>
    <property type="project" value="TreeGrafter"/>
</dbReference>
<dbReference type="InterPro" id="IPR002490">
    <property type="entry name" value="V-ATPase_116kDa_su"/>
</dbReference>
<evidence type="ECO:0000256" key="7">
    <source>
        <dbReference type="ARBA" id="ARBA00023136"/>
    </source>
</evidence>
<organism evidence="9 10">
    <name type="scientific">Thioflavicoccus mobilis 8321</name>
    <dbReference type="NCBI Taxonomy" id="765912"/>
    <lineage>
        <taxon>Bacteria</taxon>
        <taxon>Pseudomonadati</taxon>
        <taxon>Pseudomonadota</taxon>
        <taxon>Gammaproteobacteria</taxon>
        <taxon>Chromatiales</taxon>
        <taxon>Chromatiaceae</taxon>
        <taxon>Thioflavicoccus</taxon>
    </lineage>
</organism>
<dbReference type="EMBL" id="CP003051">
    <property type="protein sequence ID" value="AGA91013.1"/>
    <property type="molecule type" value="Genomic_DNA"/>
</dbReference>
<dbReference type="PANTHER" id="PTHR11629:SF63">
    <property type="entry name" value="V-TYPE PROTON ATPASE SUBUNIT A"/>
    <property type="match status" value="1"/>
</dbReference>
<evidence type="ECO:0000256" key="3">
    <source>
        <dbReference type="ARBA" id="ARBA00022448"/>
    </source>
</evidence>
<dbReference type="GO" id="GO:0016471">
    <property type="term" value="C:vacuolar proton-transporting V-type ATPase complex"/>
    <property type="evidence" value="ECO:0007669"/>
    <property type="project" value="TreeGrafter"/>
</dbReference>
<dbReference type="GO" id="GO:0033179">
    <property type="term" value="C:proton-transporting V-type ATPase, V0 domain"/>
    <property type="evidence" value="ECO:0007669"/>
    <property type="project" value="InterPro"/>
</dbReference>
<dbReference type="RefSeq" id="WP_015281148.1">
    <property type="nucleotide sequence ID" value="NC_019940.1"/>
</dbReference>
<evidence type="ECO:0000256" key="4">
    <source>
        <dbReference type="ARBA" id="ARBA00022692"/>
    </source>
</evidence>
<name>L0GW91_9GAMM</name>
<gene>
    <name evidence="9" type="ORF">Thimo_2268</name>
</gene>
<dbReference type="HOGENOM" id="CLU_025558_0_1_6"/>
<feature type="transmembrane region" description="Helical" evidence="8">
    <location>
        <begin position="558"/>
        <end position="578"/>
    </location>
</feature>
<reference evidence="9 10" key="1">
    <citation type="submission" date="2011-09" db="EMBL/GenBank/DDBJ databases">
        <title>Complete sequence of chromosome of Thioflavicoccus mobilis 8321.</title>
        <authorList>
            <consortium name="US DOE Joint Genome Institute"/>
            <person name="Lucas S."/>
            <person name="Han J."/>
            <person name="Lapidus A."/>
            <person name="Cheng J.-F."/>
            <person name="Goodwin L."/>
            <person name="Pitluck S."/>
            <person name="Peters L."/>
            <person name="Ovchinnikova G."/>
            <person name="Lu M."/>
            <person name="Detter J.C."/>
            <person name="Han C."/>
            <person name="Tapia R."/>
            <person name="Land M."/>
            <person name="Hauser L."/>
            <person name="Kyrpides N."/>
            <person name="Ivanova N."/>
            <person name="Pagani I."/>
            <person name="Vogl K."/>
            <person name="Liu Z."/>
            <person name="Imhoff J."/>
            <person name="Thiel V."/>
            <person name="Frigaard N.-U."/>
            <person name="Bryant D."/>
            <person name="Woyke T."/>
        </authorList>
    </citation>
    <scope>NUCLEOTIDE SEQUENCE [LARGE SCALE GENOMIC DNA]</scope>
    <source>
        <strain evidence="9 10">8321</strain>
    </source>
</reference>
<dbReference type="KEGG" id="tmb:Thimo_2268"/>
<feature type="transmembrane region" description="Helical" evidence="8">
    <location>
        <begin position="342"/>
        <end position="367"/>
    </location>
</feature>
<dbReference type="STRING" id="765912.Thimo_2268"/>
<feature type="transmembrane region" description="Helical" evidence="8">
    <location>
        <begin position="427"/>
        <end position="448"/>
    </location>
</feature>
<dbReference type="GO" id="GO:0046961">
    <property type="term" value="F:proton-transporting ATPase activity, rotational mechanism"/>
    <property type="evidence" value="ECO:0007669"/>
    <property type="project" value="InterPro"/>
</dbReference>
<dbReference type="eggNOG" id="COG1269">
    <property type="taxonomic scope" value="Bacteria"/>
</dbReference>
<evidence type="ECO:0000313" key="10">
    <source>
        <dbReference type="Proteomes" id="UP000010816"/>
    </source>
</evidence>
<keyword evidence="3" id="KW-0813">Transport</keyword>
<accession>L0GW91</accession>
<keyword evidence="6" id="KW-0406">Ion transport</keyword>
<dbReference type="GO" id="GO:0051117">
    <property type="term" value="F:ATPase binding"/>
    <property type="evidence" value="ECO:0007669"/>
    <property type="project" value="TreeGrafter"/>
</dbReference>
<evidence type="ECO:0000256" key="5">
    <source>
        <dbReference type="ARBA" id="ARBA00022989"/>
    </source>
</evidence>
<dbReference type="PANTHER" id="PTHR11629">
    <property type="entry name" value="VACUOLAR PROTON ATPASES"/>
    <property type="match status" value="1"/>
</dbReference>
<protein>
    <submittedName>
        <fullName evidence="9">Archaeal/vacuolar-type H+-ATPase subunit I</fullName>
    </submittedName>
</protein>
<keyword evidence="5 8" id="KW-1133">Transmembrane helix</keyword>
<keyword evidence="7 8" id="KW-0472">Membrane</keyword>
<evidence type="ECO:0000313" key="9">
    <source>
        <dbReference type="EMBL" id="AGA91013.1"/>
    </source>
</evidence>